<feature type="binding site" evidence="11">
    <location>
        <begin position="137"/>
        <end position="139"/>
    </location>
    <ligand>
        <name>(6S)-5,6,7,8-tetrahydrofolate</name>
        <dbReference type="ChEBI" id="CHEBI:57453"/>
    </ligand>
</feature>
<comment type="pathway">
    <text evidence="11">Amino-acid biosynthesis; glycine biosynthesis; glycine from L-serine: step 1/1.</text>
</comment>
<evidence type="ECO:0000256" key="9">
    <source>
        <dbReference type="ARBA" id="ARBA00051216"/>
    </source>
</evidence>
<keyword evidence="5 11" id="KW-0963">Cytoplasm</keyword>
<evidence type="ECO:0000256" key="2">
    <source>
        <dbReference type="ARBA" id="ARBA00004496"/>
    </source>
</evidence>
<evidence type="ECO:0000256" key="12">
    <source>
        <dbReference type="PIRSR" id="PIRSR000412-50"/>
    </source>
</evidence>
<comment type="catalytic activity">
    <reaction evidence="11">
        <text>(6R)-5,10-methylene-5,6,7,8-tetrahydrofolate + glycine + H2O = (6S)-5,6,7,8-tetrahydrofolate + L-serine</text>
        <dbReference type="Rhea" id="RHEA:15481"/>
        <dbReference type="ChEBI" id="CHEBI:15377"/>
        <dbReference type="ChEBI" id="CHEBI:15636"/>
        <dbReference type="ChEBI" id="CHEBI:33384"/>
        <dbReference type="ChEBI" id="CHEBI:57305"/>
        <dbReference type="ChEBI" id="CHEBI:57453"/>
        <dbReference type="EC" id="2.1.2.1"/>
    </reaction>
</comment>
<keyword evidence="15" id="KW-1185">Reference proteome</keyword>
<evidence type="ECO:0000313" key="15">
    <source>
        <dbReference type="Proteomes" id="UP000248014"/>
    </source>
</evidence>
<dbReference type="InterPro" id="IPR019798">
    <property type="entry name" value="Ser_HO-MeTrfase_PLP_BS"/>
</dbReference>
<evidence type="ECO:0000256" key="8">
    <source>
        <dbReference type="ARBA" id="ARBA00022898"/>
    </source>
</evidence>
<dbReference type="InterPro" id="IPR015421">
    <property type="entry name" value="PyrdxlP-dep_Trfase_major"/>
</dbReference>
<evidence type="ECO:0000259" key="13">
    <source>
        <dbReference type="Pfam" id="PF00464"/>
    </source>
</evidence>
<evidence type="ECO:0000256" key="4">
    <source>
        <dbReference type="ARBA" id="ARBA00011738"/>
    </source>
</evidence>
<evidence type="ECO:0000256" key="3">
    <source>
        <dbReference type="ARBA" id="ARBA00006376"/>
    </source>
</evidence>
<dbReference type="UniPathway" id="UPA00288">
    <property type="reaction ID" value="UER01023"/>
</dbReference>
<evidence type="ECO:0000256" key="7">
    <source>
        <dbReference type="ARBA" id="ARBA00022679"/>
    </source>
</evidence>
<dbReference type="EC" id="2.1.2.1" evidence="11"/>
<sequence length="436" mass="46292">MSTNTALNEIRSSGFFSEGLAVTDPAVAAAIAKEVRREKKQIELIASENIVSKAVLEAQGSVFTNKYAEGYPGKRYYQGCAPSDDVESLAIERACKLFGVGFANVQPHSGAQANGAVLLALIKPGDTILGMSLDAGGHLTHGARAAMSGKWFNAVQYGVTPDTHLIDYDEVRRLALEHKPKLIFAGGSAYPRHIDFAKFREIADEVGAYLHVDMAHFAGLVAAGVHPSPFPHAHVATTTTHKTLRGPRGGMILTDDEALAKKLNSAVFPGLQGGPLMHVIAAKAVAFGEALTPEFKSYSRAVIENAKALASRLKERGADLVAGGTDTHLALIDLRPLGVTGKDADEALERAGITCNKNGIPFDPLPPTKTSGIRVGSPAGTTRGFGVAEFREIGDMIADVLDGLRAKGEHGDPEVEAAVRQRVEALCDRFPIYPEL</sequence>
<comment type="subunit">
    <text evidence="4 11">Homodimer.</text>
</comment>
<keyword evidence="8 11" id="KW-0663">Pyridoxal phosphate</keyword>
<dbReference type="InterPro" id="IPR015422">
    <property type="entry name" value="PyrdxlP-dep_Trfase_small"/>
</dbReference>
<feature type="binding site" evidence="11">
    <location>
        <position position="257"/>
    </location>
    <ligand>
        <name>(6S)-5,6,7,8-tetrahydrofolate</name>
        <dbReference type="ChEBI" id="CHEBI:57453"/>
    </ligand>
</feature>
<evidence type="ECO:0000256" key="1">
    <source>
        <dbReference type="ARBA" id="ARBA00001933"/>
    </source>
</evidence>
<evidence type="ECO:0000256" key="5">
    <source>
        <dbReference type="ARBA" id="ARBA00022490"/>
    </source>
</evidence>
<dbReference type="HAMAP" id="MF_00051">
    <property type="entry name" value="SHMT"/>
    <property type="match status" value="1"/>
</dbReference>
<dbReference type="GO" id="GO:0035999">
    <property type="term" value="P:tetrahydrofolate interconversion"/>
    <property type="evidence" value="ECO:0007669"/>
    <property type="project" value="UniProtKB-UniRule"/>
</dbReference>
<comment type="caution">
    <text evidence="14">The sequence shown here is derived from an EMBL/GenBank/DDBJ whole genome shotgun (WGS) entry which is preliminary data.</text>
</comment>
<evidence type="ECO:0000256" key="6">
    <source>
        <dbReference type="ARBA" id="ARBA00022563"/>
    </source>
</evidence>
<dbReference type="FunFam" id="3.40.640.10:FF:000001">
    <property type="entry name" value="Serine hydroxymethyltransferase"/>
    <property type="match status" value="1"/>
</dbReference>
<dbReference type="PIRSF" id="PIRSF000412">
    <property type="entry name" value="SHMT"/>
    <property type="match status" value="1"/>
</dbReference>
<feature type="modified residue" description="N6-(pyridoxal phosphate)lysine" evidence="11 12">
    <location>
        <position position="242"/>
    </location>
</feature>
<dbReference type="RefSeq" id="WP_110297428.1">
    <property type="nucleotide sequence ID" value="NZ_QJJM01000001.1"/>
</dbReference>
<dbReference type="PANTHER" id="PTHR11680">
    <property type="entry name" value="SERINE HYDROXYMETHYLTRANSFERASE"/>
    <property type="match status" value="1"/>
</dbReference>
<keyword evidence="7 11" id="KW-0808">Transferase</keyword>
<comment type="subcellular location">
    <subcellularLocation>
        <location evidence="2 11">Cytoplasm</location>
    </subcellularLocation>
</comment>
<dbReference type="GO" id="GO:0005829">
    <property type="term" value="C:cytosol"/>
    <property type="evidence" value="ECO:0007669"/>
    <property type="project" value="TreeGrafter"/>
</dbReference>
<reference evidence="14 15" key="1">
    <citation type="submission" date="2018-05" db="EMBL/GenBank/DDBJ databases">
        <title>Genomic Encyclopedia of Type Strains, Phase IV (KMG-IV): sequencing the most valuable type-strain genomes for metagenomic binning, comparative biology and taxonomic classification.</title>
        <authorList>
            <person name="Goeker M."/>
        </authorList>
    </citation>
    <scope>NUCLEOTIDE SEQUENCE [LARGE SCALE GENOMIC DNA]</scope>
    <source>
        <strain evidence="14 15">DSM 3183</strain>
    </source>
</reference>
<feature type="binding site" evidence="11">
    <location>
        <position position="133"/>
    </location>
    <ligand>
        <name>(6S)-5,6,7,8-tetrahydrofolate</name>
        <dbReference type="ChEBI" id="CHEBI:57453"/>
    </ligand>
</feature>
<dbReference type="Gene3D" id="3.40.640.10">
    <property type="entry name" value="Type I PLP-dependent aspartate aminotransferase-like (Major domain)"/>
    <property type="match status" value="1"/>
</dbReference>
<keyword evidence="11" id="KW-0028">Amino-acid biosynthesis</keyword>
<feature type="domain" description="Serine hydroxymethyltransferase-like" evidence="13">
    <location>
        <begin position="21"/>
        <end position="397"/>
    </location>
</feature>
<dbReference type="InterPro" id="IPR015424">
    <property type="entry name" value="PyrdxlP-dep_Trfase"/>
</dbReference>
<comment type="similarity">
    <text evidence="3 11">Belongs to the SHMT family.</text>
</comment>
<dbReference type="PANTHER" id="PTHR11680:SF35">
    <property type="entry name" value="SERINE HYDROXYMETHYLTRANSFERASE 1"/>
    <property type="match status" value="1"/>
</dbReference>
<dbReference type="SUPFAM" id="SSF53383">
    <property type="entry name" value="PLP-dependent transferases"/>
    <property type="match status" value="1"/>
</dbReference>
<dbReference type="InterPro" id="IPR039429">
    <property type="entry name" value="SHMT-like_dom"/>
</dbReference>
<dbReference type="Proteomes" id="UP000248014">
    <property type="component" value="Unassembled WGS sequence"/>
</dbReference>
<protein>
    <recommendedName>
        <fullName evidence="11">Serine hydroxymethyltransferase</fullName>
        <shortName evidence="11">SHMT</shortName>
        <shortName evidence="11">Serine methylase</shortName>
        <ecNumber evidence="11">2.1.2.1</ecNumber>
    </recommendedName>
</protein>
<evidence type="ECO:0000313" key="14">
    <source>
        <dbReference type="EMBL" id="PXW79331.1"/>
    </source>
</evidence>
<dbReference type="EMBL" id="QJJM01000001">
    <property type="protein sequence ID" value="PXW79331.1"/>
    <property type="molecule type" value="Genomic_DNA"/>
</dbReference>
<accession>A0A2V3VER5</accession>
<comment type="catalytic activity">
    <reaction evidence="9">
        <text>(6R)-5,10-methylene-5,6,7,8-tetrahydrofolate + D-alanine + H2O = 2-methylserine + (6S)-5,6,7,8-tetrahydrofolate</text>
        <dbReference type="Rhea" id="RHEA:10064"/>
        <dbReference type="ChEBI" id="CHEBI:15377"/>
        <dbReference type="ChEBI" id="CHEBI:15636"/>
        <dbReference type="ChEBI" id="CHEBI:57416"/>
        <dbReference type="ChEBI" id="CHEBI:57453"/>
        <dbReference type="ChEBI" id="CHEBI:58275"/>
        <dbReference type="EC" id="2.1.2.7"/>
    </reaction>
</comment>
<dbReference type="InterPro" id="IPR001085">
    <property type="entry name" value="Ser_HO-MeTrfase"/>
</dbReference>
<dbReference type="InterPro" id="IPR049943">
    <property type="entry name" value="Ser_HO-MeTrfase-like"/>
</dbReference>
<keyword evidence="6 11" id="KW-0554">One-carbon metabolism</keyword>
<dbReference type="GO" id="GO:0004372">
    <property type="term" value="F:glycine hydroxymethyltransferase activity"/>
    <property type="evidence" value="ECO:0007669"/>
    <property type="project" value="UniProtKB-UniRule"/>
</dbReference>
<comment type="pathway">
    <text evidence="11">One-carbon metabolism; tetrahydrofolate interconversion.</text>
</comment>
<keyword evidence="14" id="KW-0489">Methyltransferase</keyword>
<organism evidence="14 15">
    <name type="scientific">Blastomonas natatoria</name>
    <dbReference type="NCBI Taxonomy" id="34015"/>
    <lineage>
        <taxon>Bacteria</taxon>
        <taxon>Pseudomonadati</taxon>
        <taxon>Pseudomonadota</taxon>
        <taxon>Alphaproteobacteria</taxon>
        <taxon>Sphingomonadales</taxon>
        <taxon>Sphingomonadaceae</taxon>
        <taxon>Blastomonas</taxon>
    </lineage>
</organism>
<dbReference type="OrthoDB" id="9803846at2"/>
<dbReference type="Pfam" id="PF00464">
    <property type="entry name" value="SHMT"/>
    <property type="match status" value="1"/>
</dbReference>
<dbReference type="UniPathway" id="UPA00193"/>
<name>A0A2V3VER5_9SPHN</name>
<dbReference type="AlphaFoldDB" id="A0A2V3VER5"/>
<comment type="cofactor">
    <cofactor evidence="1 11 12">
        <name>pyridoxal 5'-phosphate</name>
        <dbReference type="ChEBI" id="CHEBI:597326"/>
    </cofactor>
</comment>
<dbReference type="GO" id="GO:0019264">
    <property type="term" value="P:glycine biosynthetic process from serine"/>
    <property type="evidence" value="ECO:0007669"/>
    <property type="project" value="UniProtKB-UniRule"/>
</dbReference>
<proteinExistence type="inferred from homology"/>
<dbReference type="GO" id="GO:0008168">
    <property type="term" value="F:methyltransferase activity"/>
    <property type="evidence" value="ECO:0007669"/>
    <property type="project" value="UniProtKB-KW"/>
</dbReference>
<dbReference type="CDD" id="cd00378">
    <property type="entry name" value="SHMT"/>
    <property type="match status" value="1"/>
</dbReference>
<gene>
    <name evidence="11" type="primary">glyA</name>
    <name evidence="14" type="ORF">C7451_101396</name>
</gene>
<dbReference type="GO" id="GO:0032259">
    <property type="term" value="P:methylation"/>
    <property type="evidence" value="ECO:0007669"/>
    <property type="project" value="UniProtKB-KW"/>
</dbReference>
<comment type="function">
    <text evidence="11">Catalyzes the reversible interconversion of serine and glycine with tetrahydrofolate (THF) serving as the one-carbon carrier. This reaction serves as the major source of one-carbon groups required for the biosynthesis of purines, thymidylate, methionine, and other important biomolecules. Also exhibits THF-independent aldolase activity toward beta-hydroxyamino acids, producing glycine and aldehydes, via a retro-aldol mechanism.</text>
</comment>
<feature type="site" description="Plays an important role in substrate specificity" evidence="11">
    <location>
        <position position="241"/>
    </location>
</feature>
<dbReference type="GO" id="GO:0050413">
    <property type="term" value="F:D-alanine 2-hydroxymethyltransferase activity"/>
    <property type="evidence" value="ECO:0007669"/>
    <property type="project" value="UniProtKB-EC"/>
</dbReference>
<evidence type="ECO:0000256" key="10">
    <source>
        <dbReference type="ARBA" id="ARBA00057572"/>
    </source>
</evidence>
<dbReference type="GO" id="GO:0030170">
    <property type="term" value="F:pyridoxal phosphate binding"/>
    <property type="evidence" value="ECO:0007669"/>
    <property type="project" value="UniProtKB-UniRule"/>
</dbReference>
<dbReference type="PROSITE" id="PS00096">
    <property type="entry name" value="SHMT"/>
    <property type="match status" value="1"/>
</dbReference>
<dbReference type="NCBIfam" id="NF000586">
    <property type="entry name" value="PRK00011.1"/>
    <property type="match status" value="1"/>
</dbReference>
<dbReference type="Gene3D" id="3.90.1150.10">
    <property type="entry name" value="Aspartate Aminotransferase, domain 1"/>
    <property type="match status" value="1"/>
</dbReference>
<comment type="function">
    <text evidence="10">Catalyzes the reversible interconversion of alpha-methyl-L-serine to D-alanine with tetrahydrofolate (THF) serving as the one-carbon carrier. Cannot use alpha-methyl-D-serine, L-serine, D-serine or L-alanine.</text>
</comment>
<evidence type="ECO:0000256" key="11">
    <source>
        <dbReference type="HAMAP-Rule" id="MF_00051"/>
    </source>
</evidence>
<comment type="caution">
    <text evidence="11">Lacks conserved residue(s) required for the propagation of feature annotation.</text>
</comment>